<evidence type="ECO:0000256" key="1">
    <source>
        <dbReference type="SAM" id="MobiDB-lite"/>
    </source>
</evidence>
<comment type="caution">
    <text evidence="2">The sequence shown here is derived from an EMBL/GenBank/DDBJ whole genome shotgun (WGS) entry which is preliminary data.</text>
</comment>
<accession>A0A5B7G0Y3</accession>
<dbReference type="AlphaFoldDB" id="A0A5B7G0Y3"/>
<reference evidence="2 3" key="1">
    <citation type="submission" date="2019-05" db="EMBL/GenBank/DDBJ databases">
        <title>Another draft genome of Portunus trituberculatus and its Hox gene families provides insights of decapod evolution.</title>
        <authorList>
            <person name="Jeong J.-H."/>
            <person name="Song I."/>
            <person name="Kim S."/>
            <person name="Choi T."/>
            <person name="Kim D."/>
            <person name="Ryu S."/>
            <person name="Kim W."/>
        </authorList>
    </citation>
    <scope>NUCLEOTIDE SEQUENCE [LARGE SCALE GENOMIC DNA]</scope>
    <source>
        <tissue evidence="2">Muscle</tissue>
    </source>
</reference>
<sequence>MHFHLEFGPSCRVIAPPSPTTPPLTDCMEVRRHGKQRSMVQMPSLNIKWLPQEPARQWLHLASLVRFSSFKPRPHQCIQTKPTETHKRLLEEADSSL</sequence>
<feature type="region of interest" description="Disordered" evidence="1">
    <location>
        <begin position="76"/>
        <end position="97"/>
    </location>
</feature>
<dbReference type="Proteomes" id="UP000324222">
    <property type="component" value="Unassembled WGS sequence"/>
</dbReference>
<dbReference type="EMBL" id="VSRR010010019">
    <property type="protein sequence ID" value="MPC51195.1"/>
    <property type="molecule type" value="Genomic_DNA"/>
</dbReference>
<name>A0A5B7G0Y3_PORTR</name>
<keyword evidence="3" id="KW-1185">Reference proteome</keyword>
<organism evidence="2 3">
    <name type="scientific">Portunus trituberculatus</name>
    <name type="common">Swimming crab</name>
    <name type="synonym">Neptunus trituberculatus</name>
    <dbReference type="NCBI Taxonomy" id="210409"/>
    <lineage>
        <taxon>Eukaryota</taxon>
        <taxon>Metazoa</taxon>
        <taxon>Ecdysozoa</taxon>
        <taxon>Arthropoda</taxon>
        <taxon>Crustacea</taxon>
        <taxon>Multicrustacea</taxon>
        <taxon>Malacostraca</taxon>
        <taxon>Eumalacostraca</taxon>
        <taxon>Eucarida</taxon>
        <taxon>Decapoda</taxon>
        <taxon>Pleocyemata</taxon>
        <taxon>Brachyura</taxon>
        <taxon>Eubrachyura</taxon>
        <taxon>Portunoidea</taxon>
        <taxon>Portunidae</taxon>
        <taxon>Portuninae</taxon>
        <taxon>Portunus</taxon>
    </lineage>
</organism>
<protein>
    <submittedName>
        <fullName evidence="2">Uncharacterized protein</fullName>
    </submittedName>
</protein>
<gene>
    <name evidence="2" type="ORF">E2C01_045036</name>
</gene>
<evidence type="ECO:0000313" key="3">
    <source>
        <dbReference type="Proteomes" id="UP000324222"/>
    </source>
</evidence>
<proteinExistence type="predicted"/>
<evidence type="ECO:0000313" key="2">
    <source>
        <dbReference type="EMBL" id="MPC51195.1"/>
    </source>
</evidence>